<evidence type="ECO:0000256" key="7">
    <source>
        <dbReference type="ARBA" id="ARBA00022605"/>
    </source>
</evidence>
<evidence type="ECO:0000256" key="10">
    <source>
        <dbReference type="ARBA" id="ARBA00023128"/>
    </source>
</evidence>
<evidence type="ECO:0000256" key="12">
    <source>
        <dbReference type="ARBA" id="ARBA00048372"/>
    </source>
</evidence>
<comment type="pathway">
    <text evidence="3 13">Amino-acid biosynthesis; L-arginine biosynthesis; N(2)-acetyl-L-ornithine from L-glutamate: step 1/4.</text>
</comment>
<dbReference type="EMBL" id="CANTUO010000002">
    <property type="protein sequence ID" value="CAI5757921.1"/>
    <property type="molecule type" value="Genomic_DNA"/>
</dbReference>
<comment type="similarity">
    <text evidence="4 13">Belongs to the acetyltransferase family.</text>
</comment>
<feature type="domain" description="N-acetyltransferase" evidence="14">
    <location>
        <begin position="374"/>
        <end position="531"/>
    </location>
</feature>
<evidence type="ECO:0000256" key="8">
    <source>
        <dbReference type="ARBA" id="ARBA00022679"/>
    </source>
</evidence>
<dbReference type="Pfam" id="PF04768">
    <property type="entry name" value="NAT"/>
    <property type="match status" value="1"/>
</dbReference>
<protein>
    <recommendedName>
        <fullName evidence="6 13">Amino-acid acetyltransferase, mitochondrial</fullName>
        <ecNumber evidence="5 13">2.3.1.1</ecNumber>
    </recommendedName>
    <alternativeName>
        <fullName evidence="13">Glutamate N-acetyltransferase</fullName>
    </alternativeName>
    <alternativeName>
        <fullName evidence="13">N-acetylglutamate synthase</fullName>
    </alternativeName>
</protein>
<evidence type="ECO:0000259" key="14">
    <source>
        <dbReference type="PROSITE" id="PS51731"/>
    </source>
</evidence>
<comment type="function">
    <text evidence="1 13">N-acetylglutamate synthase involved in arginine biosynthesis.</text>
</comment>
<evidence type="ECO:0000313" key="16">
    <source>
        <dbReference type="Proteomes" id="UP001152885"/>
    </source>
</evidence>
<keyword evidence="9" id="KW-0809">Transit peptide</keyword>
<evidence type="ECO:0000256" key="2">
    <source>
        <dbReference type="ARBA" id="ARBA00004173"/>
    </source>
</evidence>
<evidence type="ECO:0000256" key="4">
    <source>
        <dbReference type="ARBA" id="ARBA00008694"/>
    </source>
</evidence>
<reference evidence="15" key="1">
    <citation type="submission" date="2022-12" db="EMBL/GenBank/DDBJ databases">
        <authorList>
            <person name="Brejova B."/>
        </authorList>
    </citation>
    <scope>NUCLEOTIDE SEQUENCE</scope>
</reference>
<comment type="subcellular location">
    <subcellularLocation>
        <location evidence="2 13">Mitochondrion</location>
    </subcellularLocation>
</comment>
<evidence type="ECO:0000256" key="6">
    <source>
        <dbReference type="ARBA" id="ARBA00018802"/>
    </source>
</evidence>
<evidence type="ECO:0000256" key="1">
    <source>
        <dbReference type="ARBA" id="ARBA00002294"/>
    </source>
</evidence>
<evidence type="ECO:0000256" key="3">
    <source>
        <dbReference type="ARBA" id="ARBA00004925"/>
    </source>
</evidence>
<comment type="catalytic activity">
    <reaction evidence="12 13">
        <text>L-glutamate + acetyl-CoA = N-acetyl-L-glutamate + CoA + H(+)</text>
        <dbReference type="Rhea" id="RHEA:24292"/>
        <dbReference type="ChEBI" id="CHEBI:15378"/>
        <dbReference type="ChEBI" id="CHEBI:29985"/>
        <dbReference type="ChEBI" id="CHEBI:44337"/>
        <dbReference type="ChEBI" id="CHEBI:57287"/>
        <dbReference type="ChEBI" id="CHEBI:57288"/>
        <dbReference type="EC" id="2.3.1.1"/>
    </reaction>
</comment>
<dbReference type="OrthoDB" id="5585968at2759"/>
<dbReference type="GO" id="GO:0006526">
    <property type="term" value="P:L-arginine biosynthetic process"/>
    <property type="evidence" value="ECO:0007669"/>
    <property type="project" value="TreeGrafter"/>
</dbReference>
<sequence>MTKQLSTLTKQFISNIETHKLTTDAKRNLILSILKSTTTKREAKNYLNKYQSQFDLTSGNNTQRDLQRELFINRYLKKQNPFLQIYNHDEKLNKIPLRIAIFKIKFTSIINWKGIAETFERLINLGISPIILLDYDHVNEQFKKKELYMIDQANKLYSNLKNLELQVLRSILTEDKIDSLESILIPLYQGIIPVIQPIVYEPTSCDQKFIKSDDLLYSLCSSLIAKRTTNLLTIEKIVFVDPMGGIPSIERSNASHVFINLSQEYSDILSELYIGHIGPSERDLHVNNLNSMNKILNFIFDSSKNDETTGIITTPEILSINNDQLNPIIYNVLTDRPIISSSLPSSNKRVPQLSTTIIKKGLPVEIYDVDNFIGDFTLENVFKVVDKDKLVDLLNDSFGKELDVDNYIKRINKNIATIVIVGDYDGAAIITWEYANGEKVAYLDKFAIAKKNQGLPGMADVIFKIILSSHPQELIWRSRKVNPVNKWYFERCVGCMSNADSQWKIFYTGEIFDKKIKRNKNGKTGKNVVDISKKLLQYNEICENIEPSFQ</sequence>
<keyword evidence="7 13" id="KW-0028">Amino-acid biosynthesis</keyword>
<evidence type="ECO:0000313" key="15">
    <source>
        <dbReference type="EMBL" id="CAI5757921.1"/>
    </source>
</evidence>
<dbReference type="GO" id="GO:0006592">
    <property type="term" value="P:ornithine biosynthetic process"/>
    <property type="evidence" value="ECO:0007669"/>
    <property type="project" value="TreeGrafter"/>
</dbReference>
<gene>
    <name evidence="15" type="ORF">CANVERA_P2433</name>
</gene>
<comment type="caution">
    <text evidence="15">The sequence shown here is derived from an EMBL/GenBank/DDBJ whole genome shotgun (WGS) entry which is preliminary data.</text>
</comment>
<dbReference type="PIRSF" id="PIRSF007892">
    <property type="entry name" value="NAGS_fungal"/>
    <property type="match status" value="1"/>
</dbReference>
<evidence type="ECO:0000256" key="5">
    <source>
        <dbReference type="ARBA" id="ARBA00012697"/>
    </source>
</evidence>
<dbReference type="InterPro" id="IPR006855">
    <property type="entry name" value="Vertebrate-like_GNAT_dom"/>
</dbReference>
<keyword evidence="10 13" id="KW-0496">Mitochondrion</keyword>
<dbReference type="PANTHER" id="PTHR23342">
    <property type="entry name" value="N-ACETYLGLUTAMATE SYNTHASE"/>
    <property type="match status" value="1"/>
</dbReference>
<name>A0A9W4TWN1_9ASCO</name>
<keyword evidence="16" id="KW-1185">Reference proteome</keyword>
<dbReference type="Gene3D" id="3.40.630.30">
    <property type="match status" value="1"/>
</dbReference>
<proteinExistence type="inferred from homology"/>
<evidence type="ECO:0000256" key="9">
    <source>
        <dbReference type="ARBA" id="ARBA00022946"/>
    </source>
</evidence>
<keyword evidence="11 13" id="KW-0012">Acyltransferase</keyword>
<dbReference type="GO" id="GO:0004042">
    <property type="term" value="F:L-glutamate N-acetyltransferase activity"/>
    <property type="evidence" value="ECO:0007669"/>
    <property type="project" value="InterPro"/>
</dbReference>
<dbReference type="Proteomes" id="UP001152885">
    <property type="component" value="Unassembled WGS sequence"/>
</dbReference>
<dbReference type="PROSITE" id="PS51731">
    <property type="entry name" value="GNAT_NAGS"/>
    <property type="match status" value="1"/>
</dbReference>
<accession>A0A9W4TWN1</accession>
<evidence type="ECO:0000256" key="13">
    <source>
        <dbReference type="PIRNR" id="PIRNR007892"/>
    </source>
</evidence>
<keyword evidence="8 13" id="KW-0808">Transferase</keyword>
<dbReference type="InterPro" id="IPR011190">
    <property type="entry name" value="GlcNAc_Synth_fun"/>
</dbReference>
<dbReference type="EC" id="2.3.1.1" evidence="5 13"/>
<dbReference type="GO" id="GO:0005759">
    <property type="term" value="C:mitochondrial matrix"/>
    <property type="evidence" value="ECO:0007669"/>
    <property type="project" value="TreeGrafter"/>
</dbReference>
<organism evidence="15 16">
    <name type="scientific">Candida verbasci</name>
    <dbReference type="NCBI Taxonomy" id="1227364"/>
    <lineage>
        <taxon>Eukaryota</taxon>
        <taxon>Fungi</taxon>
        <taxon>Dikarya</taxon>
        <taxon>Ascomycota</taxon>
        <taxon>Saccharomycotina</taxon>
        <taxon>Pichiomycetes</taxon>
        <taxon>Debaryomycetaceae</taxon>
        <taxon>Candida/Lodderomyces clade</taxon>
        <taxon>Candida</taxon>
    </lineage>
</organism>
<dbReference type="PANTHER" id="PTHR23342:SF4">
    <property type="entry name" value="AMINO-ACID ACETYLTRANSFERASE, MITOCHONDRIAL"/>
    <property type="match status" value="1"/>
</dbReference>
<evidence type="ECO:0000256" key="11">
    <source>
        <dbReference type="ARBA" id="ARBA00023315"/>
    </source>
</evidence>
<dbReference type="AlphaFoldDB" id="A0A9W4TWN1"/>